<evidence type="ECO:0000313" key="2">
    <source>
        <dbReference type="Proteomes" id="UP000217696"/>
    </source>
</evidence>
<dbReference type="KEGG" id="asoc:CB4_03366"/>
<gene>
    <name evidence="1" type="ORF">CB4_03366</name>
</gene>
<dbReference type="RefSeq" id="WP_096466888.1">
    <property type="nucleotide sequence ID" value="NZ_AP017312.1"/>
</dbReference>
<keyword evidence="2" id="KW-1185">Reference proteome</keyword>
<sequence length="404" mass="47297">MDKQALAYPIVSLSDEALRVLLSLLEKASVLELLAGKISSTLEKEVARVSGLPRNELLFKTLIRFNEMIHNRVISYSNQNELTNNMKEITEVALGTVTRTEKEFAGETLLDLLVYEGEKIEEIRHRNPDIPKELVPVPRIVALYVQELMEKQGSLPALSNQRLREKLLPFFLYCLFLWAEKIEEVEADERLHRFLQYWQEKKGIYDHLCVKYGEHAYAIELEERLLEQKNSNMKVLQKQLDQIAEEKDSIREALGQRLPYDIHKINGIFEGKAGVMLQRMNELIARQEQVASTEAGEGLLRSLWHKIDTSISEAQTEREIKRLSVKIIDEMVALKKDITLLPVYYMDRVKQIHDCDAKIQEIRRWRYQLEQETEAHKDTIQHHAAHRVTLNQQIKQWQKEWMFA</sequence>
<evidence type="ECO:0000313" key="1">
    <source>
        <dbReference type="EMBL" id="BAU29185.1"/>
    </source>
</evidence>
<organism evidence="1 2">
    <name type="scientific">Aneurinibacillus soli</name>
    <dbReference type="NCBI Taxonomy" id="1500254"/>
    <lineage>
        <taxon>Bacteria</taxon>
        <taxon>Bacillati</taxon>
        <taxon>Bacillota</taxon>
        <taxon>Bacilli</taxon>
        <taxon>Bacillales</taxon>
        <taxon>Paenibacillaceae</taxon>
        <taxon>Aneurinibacillus group</taxon>
        <taxon>Aneurinibacillus</taxon>
    </lineage>
</organism>
<dbReference type="OrthoDB" id="2677139at2"/>
<dbReference type="EMBL" id="AP017312">
    <property type="protein sequence ID" value="BAU29185.1"/>
    <property type="molecule type" value="Genomic_DNA"/>
</dbReference>
<reference evidence="1 2" key="1">
    <citation type="submission" date="2015-12" db="EMBL/GenBank/DDBJ databases">
        <title>Genome sequence of Aneurinibacillus soli.</title>
        <authorList>
            <person name="Lee J.S."/>
            <person name="Lee K.C."/>
            <person name="Kim K.K."/>
            <person name="Lee B.W."/>
        </authorList>
    </citation>
    <scope>NUCLEOTIDE SEQUENCE [LARGE SCALE GENOMIC DNA]</scope>
    <source>
        <strain evidence="1 2">CB4</strain>
    </source>
</reference>
<name>A0A0U5AZM3_9BACL</name>
<protein>
    <submittedName>
        <fullName evidence="1">Uncharacterized protein</fullName>
    </submittedName>
</protein>
<accession>A0A0U5AZM3</accession>
<dbReference type="AlphaFoldDB" id="A0A0U5AZM3"/>
<dbReference type="Proteomes" id="UP000217696">
    <property type="component" value="Chromosome"/>
</dbReference>
<proteinExistence type="predicted"/>